<evidence type="ECO:0000256" key="2">
    <source>
        <dbReference type="SAM" id="SignalP"/>
    </source>
</evidence>
<name>A0A7M7GED3_NASVI</name>
<feature type="compositionally biased region" description="Polar residues" evidence="1">
    <location>
        <begin position="681"/>
        <end position="694"/>
    </location>
</feature>
<feature type="region of interest" description="Disordered" evidence="1">
    <location>
        <begin position="1273"/>
        <end position="1335"/>
    </location>
</feature>
<feature type="chain" id="PRO_5029515804" evidence="2">
    <location>
        <begin position="21"/>
        <end position="1853"/>
    </location>
</feature>
<feature type="region of interest" description="Disordered" evidence="1">
    <location>
        <begin position="1639"/>
        <end position="1686"/>
    </location>
</feature>
<feature type="compositionally biased region" description="Basic and acidic residues" evidence="1">
    <location>
        <begin position="1285"/>
        <end position="1306"/>
    </location>
</feature>
<feature type="compositionally biased region" description="Low complexity" evidence="1">
    <location>
        <begin position="695"/>
        <end position="705"/>
    </location>
</feature>
<feature type="region of interest" description="Disordered" evidence="1">
    <location>
        <begin position="1485"/>
        <end position="1522"/>
    </location>
</feature>
<feature type="region of interest" description="Disordered" evidence="1">
    <location>
        <begin position="89"/>
        <end position="108"/>
    </location>
</feature>
<organism evidence="3 4">
    <name type="scientific">Nasonia vitripennis</name>
    <name type="common">Parasitic wasp</name>
    <dbReference type="NCBI Taxonomy" id="7425"/>
    <lineage>
        <taxon>Eukaryota</taxon>
        <taxon>Metazoa</taxon>
        <taxon>Ecdysozoa</taxon>
        <taxon>Arthropoda</taxon>
        <taxon>Hexapoda</taxon>
        <taxon>Insecta</taxon>
        <taxon>Pterygota</taxon>
        <taxon>Neoptera</taxon>
        <taxon>Endopterygota</taxon>
        <taxon>Hymenoptera</taxon>
        <taxon>Apocrita</taxon>
        <taxon>Proctotrupomorpha</taxon>
        <taxon>Chalcidoidea</taxon>
        <taxon>Pteromalidae</taxon>
        <taxon>Pteromalinae</taxon>
        <taxon>Nasonia</taxon>
    </lineage>
</organism>
<feature type="compositionally biased region" description="Polar residues" evidence="1">
    <location>
        <begin position="969"/>
        <end position="989"/>
    </location>
</feature>
<protein>
    <submittedName>
        <fullName evidence="3">Uncharacterized protein</fullName>
    </submittedName>
</protein>
<sequence length="1853" mass="207720">MKKVFIKLVVIGLIVHSISGATGCIHAGQHLHSKRDDVNDRAKRGSILIPAYQDNDSSDEARERTSAEVEDFIQNMLVKTKRNLQKAKDIIDPRNVTQTPEASNQDDAESYIRMKAVTDPKEFIKQLTEARKARKEKRNTDSDDPIAMVVDRKFIKPRKARQKKYMCYCQEQCQGRQCRNQGHKVNCPWKDKMYPNVKEYVDDEYENSAEETVGAYSNGYTNKIVSAPSTTTEPTKFTIPFANNVNFDQRVIVGGKDPLAKKPQKIAPFYQNPHVRMPPSQPHLVYPYNTFLMPPPGIIFHGPPIQPNYPPPNRPKVASSKIDIPSPFGSNFPNINECIKLYGRTVCVISSSSKPPITKVETIDLSDDKTYTDEEEPTQKPPVYPTQYVYQTSQETTPKVMVNEPPAGHRYYIDKNYFDGSGPKLPYPNNQYNYENAQSANIQVAKSNQGGAAYLPSYPVVKTAANANYDSDLHNQQPIQQSQGNGQDVTKYSVQTRRTTTPKLIIKKGNIPHTAPSSDYVPKYSSKEIETNPNEYVPKYSSKESLGNSNTIYNYPNSFNGVPQNTPPPEVTTPVYSNVQQPKYYETANSAAAAPQPTTGNNAGGQYPHNLYTTDMHTKINTDPSLDSLKPVTSEPPVQNYYAKTVADQKPTYTYSSGYENAPANAASPTAVSQEHKKYNNNYQGSLTGASQQYNTGNPNVNNNNQYEAVLSNHPSNADENNHMTFNIDKSTYNETPQRKLPNLPNSQNKHLKFLVDKSAYNLQQNSSPQSNHNYEPVVSSQTVITQAPSLIRNADQSIVIQPPELYKIENLSSTTDILGNPISATNVVVPVKDGNHPEDIQQPVTTLEDVETDEYKSHFKEEKTATLREANDLIQSQTEATKLNRENVAAKHSGFRKNIGKPITIKTLPTNKESFVKPGEDNTEELFRGLEKIILENNYADLLSQESDSQKPIYGQAGGSATEKGKQSKNYATSQPTKPESTQSSIQSVDDRPVVTYENSSEGSYPAVTARNVELVQSAVKKVINNLVPGKAQDLLANYEEGSSSNLVGANAQELLPEILEVPILKNLFSLPEIENMITDTTGNLLTRVTGLPIIGNIPHLIRNTLHSVIGQIPRPHPTVAPDTIYENPTIEEHKFENGQWVTERVPLYETDPNVGASKEIFEKIESILSRSQLEDKVATHPIVQNLIVKAVKHALDKERGIVHESTIRRAFDSLIKAKAQNQAKLIPVTIRIPTERKPLVVQPTATTPMDDDDYKLAPIVPVTEHVFRGGSWSESQKTLTGKQQKDSDVFSEEKRKLLQEKLDQQQKSVNVSKSKSESVSYSSEERSSSGFNEEKRRLLQEKLDKQQVSKTHSKNESVAYETEQLQKFDAANVKEKSDRSKILGAKSSITTEELDNETSENMELPADNEDQSIERKPIKYYSPNDRILEYIKNHPSTDNPYLTTTAEIIGYTNEDNIETTTRQMNFRSPDIVTSPYTPDLYENSGNTLYVEPSLAPPKQQSGVSNVEDHQQPSLGNPLNQQINDDQVKLLVEPTDAPVRSKQGTEATRQTHLDSRDSNYMGKLVPLPYSKTSQTGDLAQLQDSNLMYVGDGVRLPLTIRKSPDGSFVLTLSDEVCKRFEHKQCPCCLPSGNNGVIVRERRSREETSEMDLTGEETSATSEESSSNLSRVRRGSEEFRTQAPMYPEESPEYITREEEKEAKVNQFVTAMANMHQVPEESRPTALLGALDELVSPQPSTIDFVTQSTNTHQTYPPETTRNQYEMNDRSKKDTTRATTLWDTYYYDEYQSPTTEPNPGVFGSLIDGLKRATAKYRTGPPYRYQRYAEDNFKTNAIKRVLHLLHSLAVNLQQNKS</sequence>
<feature type="compositionally biased region" description="Basic and acidic residues" evidence="1">
    <location>
        <begin position="1325"/>
        <end position="1335"/>
    </location>
</feature>
<dbReference type="KEGG" id="nvi:100678684"/>
<dbReference type="EnsemblMetazoa" id="XM_003426480">
    <property type="protein sequence ID" value="XP_003426528"/>
    <property type="gene ID" value="LOC100678684"/>
</dbReference>
<gene>
    <name evidence="3" type="primary">100678684</name>
</gene>
<dbReference type="Proteomes" id="UP000002358">
    <property type="component" value="Chromosome 5"/>
</dbReference>
<dbReference type="InParanoid" id="A0A7M7GED3"/>
<feature type="compositionally biased region" description="Low complexity" evidence="1">
    <location>
        <begin position="1307"/>
        <end position="1324"/>
    </location>
</feature>
<evidence type="ECO:0000313" key="4">
    <source>
        <dbReference type="Proteomes" id="UP000002358"/>
    </source>
</evidence>
<dbReference type="OrthoDB" id="7701823at2759"/>
<feature type="compositionally biased region" description="Polar residues" evidence="1">
    <location>
        <begin position="1513"/>
        <end position="1522"/>
    </location>
</feature>
<keyword evidence="4" id="KW-1185">Reference proteome</keyword>
<feature type="signal peptide" evidence="2">
    <location>
        <begin position="1"/>
        <end position="20"/>
    </location>
</feature>
<reference evidence="3" key="1">
    <citation type="submission" date="2021-01" db="UniProtKB">
        <authorList>
            <consortium name="EnsemblMetazoa"/>
        </authorList>
    </citation>
    <scope>IDENTIFICATION</scope>
</reference>
<feature type="region of interest" description="Disordered" evidence="1">
    <location>
        <begin position="681"/>
        <end position="707"/>
    </location>
</feature>
<feature type="compositionally biased region" description="Low complexity" evidence="1">
    <location>
        <begin position="1655"/>
        <end position="1666"/>
    </location>
</feature>
<accession>A0A7M7GED3</accession>
<evidence type="ECO:0000256" key="1">
    <source>
        <dbReference type="SAM" id="MobiDB-lite"/>
    </source>
</evidence>
<dbReference type="PROSITE" id="PS51257">
    <property type="entry name" value="PROKAR_LIPOPROTEIN"/>
    <property type="match status" value="1"/>
</dbReference>
<evidence type="ECO:0000313" key="3">
    <source>
        <dbReference type="EnsemblMetazoa" id="XP_003426528"/>
    </source>
</evidence>
<feature type="compositionally biased region" description="Polar residues" evidence="1">
    <location>
        <begin position="1274"/>
        <end position="1284"/>
    </location>
</feature>
<proteinExistence type="predicted"/>
<feature type="region of interest" description="Disordered" evidence="1">
    <location>
        <begin position="951"/>
        <end position="1004"/>
    </location>
</feature>
<keyword evidence="2" id="KW-0732">Signal</keyword>